<dbReference type="Proteomes" id="UP000265520">
    <property type="component" value="Unassembled WGS sequence"/>
</dbReference>
<feature type="non-terminal residue" evidence="3">
    <location>
        <position position="70"/>
    </location>
</feature>
<keyword evidence="2" id="KW-0732">Signal</keyword>
<feature type="compositionally biased region" description="Low complexity" evidence="1">
    <location>
        <begin position="45"/>
        <end position="60"/>
    </location>
</feature>
<name>A0A392QYV2_9FABA</name>
<sequence length="70" mass="7338">MDRTLLLAALILCTAATATAAIAETDKNLTSHQPSWSTAAEESDLLPPDSSVSDSDGGFSSMDSMLHWAI</sequence>
<feature type="compositionally biased region" description="Polar residues" evidence="1">
    <location>
        <begin position="30"/>
        <end position="40"/>
    </location>
</feature>
<dbReference type="EMBL" id="LXQA010167724">
    <property type="protein sequence ID" value="MCI28750.1"/>
    <property type="molecule type" value="Genomic_DNA"/>
</dbReference>
<feature type="region of interest" description="Disordered" evidence="1">
    <location>
        <begin position="30"/>
        <end position="60"/>
    </location>
</feature>
<evidence type="ECO:0000313" key="4">
    <source>
        <dbReference type="Proteomes" id="UP000265520"/>
    </source>
</evidence>
<proteinExistence type="predicted"/>
<reference evidence="3 4" key="1">
    <citation type="journal article" date="2018" name="Front. Plant Sci.">
        <title>Red Clover (Trifolium pratense) and Zigzag Clover (T. medium) - A Picture of Genomic Similarities and Differences.</title>
        <authorList>
            <person name="Dluhosova J."/>
            <person name="Istvanek J."/>
            <person name="Nedelnik J."/>
            <person name="Repkova J."/>
        </authorList>
    </citation>
    <scope>NUCLEOTIDE SEQUENCE [LARGE SCALE GENOMIC DNA]</scope>
    <source>
        <strain evidence="4">cv. 10/8</strain>
        <tissue evidence="3">Leaf</tissue>
    </source>
</reference>
<evidence type="ECO:0000256" key="2">
    <source>
        <dbReference type="SAM" id="SignalP"/>
    </source>
</evidence>
<protein>
    <submittedName>
        <fullName evidence="3">Nucleotide exchange factor SIL1-like</fullName>
    </submittedName>
</protein>
<feature type="signal peptide" evidence="2">
    <location>
        <begin position="1"/>
        <end position="20"/>
    </location>
</feature>
<accession>A0A392QYV2</accession>
<dbReference type="AlphaFoldDB" id="A0A392QYV2"/>
<organism evidence="3 4">
    <name type="scientific">Trifolium medium</name>
    <dbReference type="NCBI Taxonomy" id="97028"/>
    <lineage>
        <taxon>Eukaryota</taxon>
        <taxon>Viridiplantae</taxon>
        <taxon>Streptophyta</taxon>
        <taxon>Embryophyta</taxon>
        <taxon>Tracheophyta</taxon>
        <taxon>Spermatophyta</taxon>
        <taxon>Magnoliopsida</taxon>
        <taxon>eudicotyledons</taxon>
        <taxon>Gunneridae</taxon>
        <taxon>Pentapetalae</taxon>
        <taxon>rosids</taxon>
        <taxon>fabids</taxon>
        <taxon>Fabales</taxon>
        <taxon>Fabaceae</taxon>
        <taxon>Papilionoideae</taxon>
        <taxon>50 kb inversion clade</taxon>
        <taxon>NPAAA clade</taxon>
        <taxon>Hologalegina</taxon>
        <taxon>IRL clade</taxon>
        <taxon>Trifolieae</taxon>
        <taxon>Trifolium</taxon>
    </lineage>
</organism>
<evidence type="ECO:0000313" key="3">
    <source>
        <dbReference type="EMBL" id="MCI28750.1"/>
    </source>
</evidence>
<evidence type="ECO:0000256" key="1">
    <source>
        <dbReference type="SAM" id="MobiDB-lite"/>
    </source>
</evidence>
<feature type="chain" id="PRO_5017397712" evidence="2">
    <location>
        <begin position="21"/>
        <end position="70"/>
    </location>
</feature>
<keyword evidence="4" id="KW-1185">Reference proteome</keyword>
<comment type="caution">
    <text evidence="3">The sequence shown here is derived from an EMBL/GenBank/DDBJ whole genome shotgun (WGS) entry which is preliminary data.</text>
</comment>